<dbReference type="GO" id="GO:0016998">
    <property type="term" value="P:cell wall macromolecule catabolic process"/>
    <property type="evidence" value="ECO:0007669"/>
    <property type="project" value="InterPro"/>
</dbReference>
<dbReference type="CDD" id="cd16900">
    <property type="entry name" value="endolysin_R21-like"/>
    <property type="match status" value="1"/>
</dbReference>
<dbReference type="GO" id="GO:0042742">
    <property type="term" value="P:defense response to bacterium"/>
    <property type="evidence" value="ECO:0007669"/>
    <property type="project" value="UniProtKB-KW"/>
</dbReference>
<feature type="signal peptide" evidence="3">
    <location>
        <begin position="1"/>
        <end position="31"/>
    </location>
</feature>
<protein>
    <recommendedName>
        <fullName evidence="6">Lysozyme</fullName>
    </recommendedName>
</protein>
<dbReference type="SUPFAM" id="SSF53955">
    <property type="entry name" value="Lysozyme-like"/>
    <property type="match status" value="1"/>
</dbReference>
<sequence length="256" mass="28864">MARRRALHALSGFRWCVIGLLWAYHSDIVPGKRYSAEECQALLESDLKAAMAVVDANVTVPLTESQKAALASFVYNVGSGAFVRSTLLKTLNAGDRAGACDEMRRWKYIDGKVSKGLNIVVLPTSEQPTMSSLEMVDYINAERKAKAEVEGLKFPYKKYRRLQHNNFMAKTSKVLGENQSTKFLADYTDEKGRTYPCYRFFKREACLMAMSYSYELQAQVFDHMTALEGGKDINLLDFLRTGRDGNQRDAKSCCSR</sequence>
<dbReference type="InterPro" id="IPR023347">
    <property type="entry name" value="Lysozyme_dom_sf"/>
</dbReference>
<reference evidence="4" key="2">
    <citation type="submission" date="2020-05" db="UniProtKB">
        <authorList>
            <consortium name="EnsemblMetazoa"/>
        </authorList>
    </citation>
    <scope>IDENTIFICATION</scope>
    <source>
        <strain evidence="4">IAEA</strain>
    </source>
</reference>
<dbReference type="Gene3D" id="1.10.530.40">
    <property type="match status" value="1"/>
</dbReference>
<dbReference type="InterPro" id="IPR002196">
    <property type="entry name" value="Glyco_hydro_24"/>
</dbReference>
<dbReference type="GO" id="GO:0009253">
    <property type="term" value="P:peptidoglycan catabolic process"/>
    <property type="evidence" value="ECO:0007669"/>
    <property type="project" value="InterPro"/>
</dbReference>
<dbReference type="PANTHER" id="PTHR38107">
    <property type="match status" value="1"/>
</dbReference>
<dbReference type="STRING" id="37001.A0A1A9WSJ5"/>
<keyword evidence="1" id="KW-0929">Antimicrobial</keyword>
<reference evidence="5" key="1">
    <citation type="submission" date="2014-03" db="EMBL/GenBank/DDBJ databases">
        <authorList>
            <person name="Aksoy S."/>
            <person name="Warren W."/>
            <person name="Wilson R.K."/>
        </authorList>
    </citation>
    <scope>NUCLEOTIDE SEQUENCE [LARGE SCALE GENOMIC DNA]</scope>
    <source>
        <strain evidence="5">IAEA</strain>
    </source>
</reference>
<proteinExistence type="predicted"/>
<keyword evidence="3" id="KW-0732">Signal</keyword>
<keyword evidence="2" id="KW-0081">Bacteriolytic enzyme</keyword>
<organism evidence="4 5">
    <name type="scientific">Glossina brevipalpis</name>
    <dbReference type="NCBI Taxonomy" id="37001"/>
    <lineage>
        <taxon>Eukaryota</taxon>
        <taxon>Metazoa</taxon>
        <taxon>Ecdysozoa</taxon>
        <taxon>Arthropoda</taxon>
        <taxon>Hexapoda</taxon>
        <taxon>Insecta</taxon>
        <taxon>Pterygota</taxon>
        <taxon>Neoptera</taxon>
        <taxon>Endopterygota</taxon>
        <taxon>Diptera</taxon>
        <taxon>Brachycera</taxon>
        <taxon>Muscomorpha</taxon>
        <taxon>Hippoboscoidea</taxon>
        <taxon>Glossinidae</taxon>
        <taxon>Glossina</taxon>
    </lineage>
</organism>
<dbReference type="InterPro" id="IPR023346">
    <property type="entry name" value="Lysozyme-like_dom_sf"/>
</dbReference>
<dbReference type="Proteomes" id="UP000091820">
    <property type="component" value="Unassembled WGS sequence"/>
</dbReference>
<evidence type="ECO:0000256" key="3">
    <source>
        <dbReference type="SAM" id="SignalP"/>
    </source>
</evidence>
<evidence type="ECO:0008006" key="6">
    <source>
        <dbReference type="Google" id="ProtNLM"/>
    </source>
</evidence>
<dbReference type="EnsemblMetazoa" id="GBRI030447-RA">
    <property type="protein sequence ID" value="GBRI030447-PA"/>
    <property type="gene ID" value="GBRI030447"/>
</dbReference>
<dbReference type="GO" id="GO:0031640">
    <property type="term" value="P:killing of cells of another organism"/>
    <property type="evidence" value="ECO:0007669"/>
    <property type="project" value="UniProtKB-KW"/>
</dbReference>
<evidence type="ECO:0000313" key="5">
    <source>
        <dbReference type="Proteomes" id="UP000091820"/>
    </source>
</evidence>
<dbReference type="Pfam" id="PF00959">
    <property type="entry name" value="Phage_lysozyme"/>
    <property type="match status" value="1"/>
</dbReference>
<dbReference type="AlphaFoldDB" id="A0A1A9WSJ5"/>
<name>A0A1A9WSJ5_9MUSC</name>
<dbReference type="PANTHER" id="PTHR38107:SF3">
    <property type="entry name" value="LYSOZYME RRRD-RELATED"/>
    <property type="match status" value="1"/>
</dbReference>
<feature type="chain" id="PRO_5008400699" description="Lysozyme" evidence="3">
    <location>
        <begin position="32"/>
        <end position="256"/>
    </location>
</feature>
<evidence type="ECO:0000256" key="2">
    <source>
        <dbReference type="ARBA" id="ARBA00022638"/>
    </source>
</evidence>
<accession>A0A1A9WSJ5</accession>
<evidence type="ECO:0000256" key="1">
    <source>
        <dbReference type="ARBA" id="ARBA00022529"/>
    </source>
</evidence>
<dbReference type="VEuPathDB" id="VectorBase:GBRI030447"/>
<keyword evidence="5" id="KW-1185">Reference proteome</keyword>
<evidence type="ECO:0000313" key="4">
    <source>
        <dbReference type="EnsemblMetazoa" id="GBRI030447-PA"/>
    </source>
</evidence>
<dbReference type="GO" id="GO:0003796">
    <property type="term" value="F:lysozyme activity"/>
    <property type="evidence" value="ECO:0007669"/>
    <property type="project" value="InterPro"/>
</dbReference>
<dbReference type="InterPro" id="IPR051018">
    <property type="entry name" value="Bacteriophage_GH24"/>
</dbReference>